<name>A0A1V4SV08_9CLOT</name>
<gene>
    <name evidence="6" type="ORF">CLTHE_18550</name>
</gene>
<dbReference type="CDD" id="cd06262">
    <property type="entry name" value="metallo-hydrolase-like_MBL-fold"/>
    <property type="match status" value="1"/>
</dbReference>
<dbReference type="EMBL" id="LTAY01000048">
    <property type="protein sequence ID" value="OPX47292.1"/>
    <property type="molecule type" value="Genomic_DNA"/>
</dbReference>
<dbReference type="OrthoDB" id="9802248at2"/>
<keyword evidence="2" id="KW-0479">Metal-binding</keyword>
<evidence type="ECO:0000256" key="3">
    <source>
        <dbReference type="ARBA" id="ARBA00022801"/>
    </source>
</evidence>
<comment type="cofactor">
    <cofactor evidence="1">
        <name>Zn(2+)</name>
        <dbReference type="ChEBI" id="CHEBI:29105"/>
    </cofactor>
</comment>
<dbReference type="SUPFAM" id="SSF56281">
    <property type="entry name" value="Metallo-hydrolase/oxidoreductase"/>
    <property type="match status" value="1"/>
</dbReference>
<dbReference type="EC" id="3.-.-.-" evidence="6"/>
<reference evidence="6 7" key="1">
    <citation type="submission" date="2016-02" db="EMBL/GenBank/DDBJ databases">
        <title>Genome sequence of Clostridium thermobutyricum DSM 4928.</title>
        <authorList>
            <person name="Poehlein A."/>
            <person name="Daniel R."/>
        </authorList>
    </citation>
    <scope>NUCLEOTIDE SEQUENCE [LARGE SCALE GENOMIC DNA]</scope>
    <source>
        <strain evidence="6 7">DSM 4928</strain>
    </source>
</reference>
<comment type="caution">
    <text evidence="6">The sequence shown here is derived from an EMBL/GenBank/DDBJ whole genome shotgun (WGS) entry which is preliminary data.</text>
</comment>
<protein>
    <submittedName>
        <fullName evidence="6">Putative metallo-hydrolase</fullName>
        <ecNumber evidence="6">3.-.-.-</ecNumber>
    </submittedName>
</protein>
<dbReference type="Gene3D" id="3.60.15.10">
    <property type="entry name" value="Ribonuclease Z/Hydroxyacylglutathione hydrolase-like"/>
    <property type="match status" value="1"/>
</dbReference>
<dbReference type="SMART" id="SM00849">
    <property type="entry name" value="Lactamase_B"/>
    <property type="match status" value="1"/>
</dbReference>
<dbReference type="InterPro" id="IPR036866">
    <property type="entry name" value="RibonucZ/Hydroxyglut_hydro"/>
</dbReference>
<evidence type="ECO:0000313" key="6">
    <source>
        <dbReference type="EMBL" id="OPX47292.1"/>
    </source>
</evidence>
<dbReference type="Proteomes" id="UP000191448">
    <property type="component" value="Unassembled WGS sequence"/>
</dbReference>
<dbReference type="Pfam" id="PF00753">
    <property type="entry name" value="Lactamase_B"/>
    <property type="match status" value="1"/>
</dbReference>
<dbReference type="GO" id="GO:0046872">
    <property type="term" value="F:metal ion binding"/>
    <property type="evidence" value="ECO:0007669"/>
    <property type="project" value="UniProtKB-KW"/>
</dbReference>
<evidence type="ECO:0000256" key="1">
    <source>
        <dbReference type="ARBA" id="ARBA00001947"/>
    </source>
</evidence>
<dbReference type="PANTHER" id="PTHR46233:SF3">
    <property type="entry name" value="HYDROXYACYLGLUTATHIONE HYDROLASE GLOC"/>
    <property type="match status" value="1"/>
</dbReference>
<feature type="domain" description="Metallo-beta-lactamase" evidence="5">
    <location>
        <begin position="17"/>
        <end position="191"/>
    </location>
</feature>
<dbReference type="AlphaFoldDB" id="A0A1V4SV08"/>
<evidence type="ECO:0000256" key="4">
    <source>
        <dbReference type="ARBA" id="ARBA00022833"/>
    </source>
</evidence>
<organism evidence="6 7">
    <name type="scientific">Clostridium thermobutyricum DSM 4928</name>
    <dbReference type="NCBI Taxonomy" id="1121339"/>
    <lineage>
        <taxon>Bacteria</taxon>
        <taxon>Bacillati</taxon>
        <taxon>Bacillota</taxon>
        <taxon>Clostridia</taxon>
        <taxon>Eubacteriales</taxon>
        <taxon>Clostridiaceae</taxon>
        <taxon>Clostridium</taxon>
    </lineage>
</organism>
<proteinExistence type="predicted"/>
<dbReference type="InterPro" id="IPR001279">
    <property type="entry name" value="Metallo-B-lactamas"/>
</dbReference>
<dbReference type="InterPro" id="IPR051453">
    <property type="entry name" value="MBL_Glyoxalase_II"/>
</dbReference>
<dbReference type="PANTHER" id="PTHR46233">
    <property type="entry name" value="HYDROXYACYLGLUTATHIONE HYDROLASE GLOC"/>
    <property type="match status" value="1"/>
</dbReference>
<keyword evidence="4" id="KW-0862">Zinc</keyword>
<dbReference type="RefSeq" id="WP_080023066.1">
    <property type="nucleotide sequence ID" value="NZ_LTAY01000048.1"/>
</dbReference>
<sequence>MKKIVVRGKIDRDSYIDINCYIIDYKGKCFIVDPGYEKEKIIEVVKENNLEVLGILLTHSHLDHISAINSFNVPVYIGENEYNLFLDNYENSYKERGLERPFDLKDINIIKVNKDTEIEFLDKKITVIETPGHTEGGVCYKFEDDLFTGDTLFKRKVGRWDFKTGNLESLKKSVVFLIENLSDEVRVHPGHMESTTIGDEKKYNPYYNEWK</sequence>
<keyword evidence="3 6" id="KW-0378">Hydrolase</keyword>
<evidence type="ECO:0000256" key="2">
    <source>
        <dbReference type="ARBA" id="ARBA00022723"/>
    </source>
</evidence>
<evidence type="ECO:0000313" key="7">
    <source>
        <dbReference type="Proteomes" id="UP000191448"/>
    </source>
</evidence>
<evidence type="ECO:0000259" key="5">
    <source>
        <dbReference type="SMART" id="SM00849"/>
    </source>
</evidence>
<accession>A0A1V4SV08</accession>
<dbReference type="GO" id="GO:0016787">
    <property type="term" value="F:hydrolase activity"/>
    <property type="evidence" value="ECO:0007669"/>
    <property type="project" value="UniProtKB-KW"/>
</dbReference>